<keyword evidence="3 5" id="KW-0479">Metal-binding</keyword>
<dbReference type="Pfam" id="PF13442">
    <property type="entry name" value="Cytochrome_CBB3"/>
    <property type="match status" value="1"/>
</dbReference>
<reference evidence="7 8" key="1">
    <citation type="journal article" date="2010" name="PLoS Genet.">
        <title>De novo assembly of a 40 Mb eukaryotic genome from short sequence reads: Sordaria macrospora, a model organism for fungal morphogenesis.</title>
        <authorList>
            <person name="Nowrousian M."/>
            <person name="Stajich J."/>
            <person name="Chu M."/>
            <person name="Engh I."/>
            <person name="Espagne E."/>
            <person name="Halliday K."/>
            <person name="Kamerewerd J."/>
            <person name="Kempken F."/>
            <person name="Knab B."/>
            <person name="Kuo H.C."/>
            <person name="Osiewacz H.D."/>
            <person name="Poeggeler S."/>
            <person name="Read N."/>
            <person name="Seiler S."/>
            <person name="Smith K."/>
            <person name="Zickler D."/>
            <person name="Kueck U."/>
            <person name="Freitag M."/>
        </authorList>
    </citation>
    <scope>NUCLEOTIDE SEQUENCE [LARGE SCALE GENOMIC DNA]</scope>
    <source>
        <strain evidence="8">ATCC MYA-333 / DSM 997 / K(L3346) / K-hell</strain>
        <tissue evidence="7">Mycelium</tissue>
    </source>
</reference>
<dbReference type="AlphaFoldDB" id="F7WCV2"/>
<accession>F7WCV2</accession>
<keyword evidence="2" id="KW-0813">Transport</keyword>
<evidence type="ECO:0000256" key="1">
    <source>
        <dbReference type="ARBA" id="ARBA00022617"/>
    </source>
</evidence>
<keyword evidence="2" id="KW-0249">Electron transport</keyword>
<dbReference type="GO" id="GO:0046872">
    <property type="term" value="F:metal ion binding"/>
    <property type="evidence" value="ECO:0007669"/>
    <property type="project" value="UniProtKB-KW"/>
</dbReference>
<dbReference type="GO" id="GO:0009055">
    <property type="term" value="F:electron transfer activity"/>
    <property type="evidence" value="ECO:0007669"/>
    <property type="project" value="InterPro"/>
</dbReference>
<gene>
    <name evidence="7" type="ORF">SMAC_09959</name>
</gene>
<keyword evidence="1 5" id="KW-0349">Heme</keyword>
<sequence length="204" mass="21617">MLVSPASAQTTAPVQTAWRLLDYVAVDYPEAVKGGQIVSPTEYAEMTEFSASARERITSLASSSAKADLARRATALERLIAAKAPAEAVGTAARSLAADLIAAYPVPLAPAVAPNYLRGQALFNQNCASCHAMTGDGKGPKSVGLDPPPIAFIDKARARERSTFAFYQVLEQGIDGHQHGKLCRSSASGPLGSRAIRWHLRLSR</sequence>
<evidence type="ECO:0000313" key="8">
    <source>
        <dbReference type="Proteomes" id="UP000001881"/>
    </source>
</evidence>
<evidence type="ECO:0000313" key="7">
    <source>
        <dbReference type="EMBL" id="CCC05718.1"/>
    </source>
</evidence>
<organism evidence="7 8">
    <name type="scientific">Sordaria macrospora (strain ATCC MYA-333 / DSM 997 / K(L3346) / K-hell)</name>
    <dbReference type="NCBI Taxonomy" id="771870"/>
    <lineage>
        <taxon>Eukaryota</taxon>
        <taxon>Fungi</taxon>
        <taxon>Dikarya</taxon>
        <taxon>Ascomycota</taxon>
        <taxon>Pezizomycotina</taxon>
        <taxon>Sordariomycetes</taxon>
        <taxon>Sordariomycetidae</taxon>
        <taxon>Sordariales</taxon>
        <taxon>Sordariaceae</taxon>
        <taxon>Sordaria</taxon>
    </lineage>
</organism>
<comment type="caution">
    <text evidence="7">The sequence shown here is derived from an EMBL/GenBank/DDBJ whole genome shotgun (WGS) entry which is preliminary data.</text>
</comment>
<keyword evidence="4 5" id="KW-0408">Iron</keyword>
<evidence type="ECO:0000256" key="3">
    <source>
        <dbReference type="ARBA" id="ARBA00022723"/>
    </source>
</evidence>
<feature type="domain" description="Cytochrome c" evidence="6">
    <location>
        <begin position="114"/>
        <end position="204"/>
    </location>
</feature>
<keyword evidence="2" id="KW-0679">Respiratory chain</keyword>
<dbReference type="PROSITE" id="PS51007">
    <property type="entry name" value="CYTC"/>
    <property type="match status" value="1"/>
</dbReference>
<name>F7WCV2_SORMK</name>
<dbReference type="InterPro" id="IPR036909">
    <property type="entry name" value="Cyt_c-like_dom_sf"/>
</dbReference>
<dbReference type="HOGENOM" id="CLU_1343992_0_0_1"/>
<proteinExistence type="predicted"/>
<dbReference type="GO" id="GO:0020037">
    <property type="term" value="F:heme binding"/>
    <property type="evidence" value="ECO:0007669"/>
    <property type="project" value="InterPro"/>
</dbReference>
<dbReference type="Proteomes" id="UP000001881">
    <property type="component" value="Unassembled WGS sequence"/>
</dbReference>
<dbReference type="EMBL" id="CABT02000288">
    <property type="protein sequence ID" value="CCC05718.1"/>
    <property type="molecule type" value="Genomic_DNA"/>
</dbReference>
<dbReference type="InterPro" id="IPR009056">
    <property type="entry name" value="Cyt_c-like_dom"/>
</dbReference>
<keyword evidence="8" id="KW-1185">Reference proteome</keyword>
<dbReference type="Gene3D" id="1.10.760.10">
    <property type="entry name" value="Cytochrome c-like domain"/>
    <property type="match status" value="1"/>
</dbReference>
<dbReference type="InParanoid" id="F7WCV2"/>
<evidence type="ECO:0000256" key="4">
    <source>
        <dbReference type="ARBA" id="ARBA00023004"/>
    </source>
</evidence>
<evidence type="ECO:0000256" key="2">
    <source>
        <dbReference type="ARBA" id="ARBA00022660"/>
    </source>
</evidence>
<dbReference type="SUPFAM" id="SSF46626">
    <property type="entry name" value="Cytochrome c"/>
    <property type="match status" value="1"/>
</dbReference>
<evidence type="ECO:0000259" key="6">
    <source>
        <dbReference type="PROSITE" id="PS51007"/>
    </source>
</evidence>
<evidence type="ECO:0000256" key="5">
    <source>
        <dbReference type="PROSITE-ProRule" id="PRU00433"/>
    </source>
</evidence>
<protein>
    <submittedName>
        <fullName evidence="7">WGS project CABT00000000 data, contig 2.288</fullName>
    </submittedName>
</protein>